<dbReference type="Proteomes" id="UP001301326">
    <property type="component" value="Chromosome"/>
</dbReference>
<organism evidence="1">
    <name type="scientific">Candidatus Thiothrix putei</name>
    <dbReference type="NCBI Taxonomy" id="3080811"/>
    <lineage>
        <taxon>Bacteria</taxon>
        <taxon>Pseudomonadati</taxon>
        <taxon>Pseudomonadota</taxon>
        <taxon>Gammaproteobacteria</taxon>
        <taxon>Thiotrichales</taxon>
        <taxon>Thiotrichaceae</taxon>
        <taxon>Thiothrix</taxon>
    </lineage>
</organism>
<gene>
    <name evidence="1" type="ORF">QJT81_12430</name>
</gene>
<dbReference type="EMBL" id="CP124756">
    <property type="protein sequence ID" value="WGZ92670.1"/>
    <property type="molecule type" value="Genomic_DNA"/>
</dbReference>
<dbReference type="KEGG" id="tput:QJT81_12430"/>
<sequence length="49" mass="6220">MKKEPQKDRYSGELKEIPEVEKRRLIEEIQRKQRLRKSQEKKWQWLHDS</sequence>
<reference evidence="1" key="2">
    <citation type="submission" date="2023-04" db="EMBL/GenBank/DDBJ databases">
        <authorList>
            <person name="Beletskiy A.V."/>
            <person name="Mardanov A.V."/>
            <person name="Ravin N.V."/>
        </authorList>
    </citation>
    <scope>NUCLEOTIDE SEQUENCE</scope>
    <source>
        <strain evidence="1">GKL-02</strain>
    </source>
</reference>
<evidence type="ECO:0000313" key="1">
    <source>
        <dbReference type="EMBL" id="WGZ92670.1"/>
    </source>
</evidence>
<dbReference type="AlphaFoldDB" id="A0AA95KK70"/>
<protein>
    <submittedName>
        <fullName evidence="1">Uncharacterized protein</fullName>
    </submittedName>
</protein>
<accession>A0AA95KK70</accession>
<reference evidence="1" key="1">
    <citation type="journal article" date="2023" name="Int. J. Mol. Sci.">
        <title>Metagenomics Revealed a New Genus 'Candidatus Thiocaldithrix dubininis' gen. nov., sp. nov. and a New Species 'Candidatus Thiothrix putei' sp. nov. in the Family Thiotrichaceae, Some Members of Which Have Traits of Both Na+- and H+-Motive Energetics.</title>
        <authorList>
            <person name="Ravin N.V."/>
            <person name="Muntyan M.S."/>
            <person name="Smolyakov D.D."/>
            <person name="Rudenko T.S."/>
            <person name="Beletsky A.V."/>
            <person name="Mardanov A.V."/>
            <person name="Grabovich M.Y."/>
        </authorList>
    </citation>
    <scope>NUCLEOTIDE SEQUENCE</scope>
    <source>
        <strain evidence="1">GKL-02</strain>
    </source>
</reference>
<name>A0AA95KK70_9GAMM</name>
<proteinExistence type="predicted"/>